<evidence type="ECO:0000259" key="1">
    <source>
        <dbReference type="Pfam" id="PF00326"/>
    </source>
</evidence>
<dbReference type="EMBL" id="QMKO01003410">
    <property type="protein sequence ID" value="RTG81377.1"/>
    <property type="molecule type" value="Genomic_DNA"/>
</dbReference>
<dbReference type="GO" id="GO:0008239">
    <property type="term" value="F:dipeptidyl-peptidase activity"/>
    <property type="evidence" value="ECO:0007669"/>
    <property type="project" value="TreeGrafter"/>
</dbReference>
<dbReference type="PANTHER" id="PTHR11731">
    <property type="entry name" value="PROTEASE FAMILY S9B,C DIPEPTIDYL-PEPTIDASE IV-RELATED"/>
    <property type="match status" value="1"/>
</dbReference>
<proteinExistence type="predicted"/>
<dbReference type="Proteomes" id="UP000290809">
    <property type="component" value="Unassembled WGS sequence"/>
</dbReference>
<sequence>IVVFLSLRNYLFCFMYFISSVWCQLITRLQQRLSLILIPVDNFLPISDVVNHPDPSSSSFSSATSTLTDYSSSFFTSPCIELVTEVESKFWVKVHDVLTFLKYPWDSTSGMNKSSDFTNENSCTFIWASHRSGFTHLYLIQCSWPKTSINNNNNGNTFTHEQTATLIQAKQIFVDQLTDGDWEVTGNQIWLDEDNKFVYFEGFREHPLLKHIYSVSYGNQSDRGPLNCLTLDLPIDNNDTRVMKSIQNAHNSSSSSLSMNSNIECTLDPLFHNSCLLMKPYPLSYELNTFNIQSGIMILESSSLDKLVGIQICQVIIENNENNINNSTSITVNKHRKPILQHIAWLRKHVWHYNAFNGFYPTNPPLVLRCDIFNNLDRMLTLQNNNNDECINDHISSSISVAYSSNYIEFSNSQSILYGQLFVPNCNHSRLLPVSSVDGVSVAGYPTLHFVYGGPGIQLVRGSYSRSVFAHAQLFCHFGYAGQVELDDHVAFLKYAAKATGLIDLSRVAIMGYSFGGYMSLMAAMLYHDVYKAAIAISPVVDWTLYDTAYTERYIGLPKDNPDAYCKGNVMNYVSNMPSNKYHLFIFHGGQDENVHFLHTSSLIEKLDACGKPHHFQVNSYIIMIK</sequence>
<feature type="non-terminal residue" evidence="3">
    <location>
        <position position="1"/>
    </location>
</feature>
<protein>
    <submittedName>
        <fullName evidence="3">Dipeptidyl-peptidase 9</fullName>
    </submittedName>
</protein>
<dbReference type="InterPro" id="IPR002469">
    <property type="entry name" value="Peptidase_S9B_N"/>
</dbReference>
<dbReference type="InterPro" id="IPR001375">
    <property type="entry name" value="Peptidase_S9_cat"/>
</dbReference>
<dbReference type="InterPro" id="IPR029058">
    <property type="entry name" value="AB_hydrolase_fold"/>
</dbReference>
<evidence type="ECO:0000313" key="3">
    <source>
        <dbReference type="EMBL" id="RTG81377.1"/>
    </source>
</evidence>
<dbReference type="Pfam" id="PF00930">
    <property type="entry name" value="DPPIV_N"/>
    <property type="match status" value="1"/>
</dbReference>
<name>A0A430Q128_SCHBO</name>
<dbReference type="InterPro" id="IPR050278">
    <property type="entry name" value="Serine_Prot_S9B/DPPIV"/>
</dbReference>
<dbReference type="GO" id="GO:0006508">
    <property type="term" value="P:proteolysis"/>
    <property type="evidence" value="ECO:0007669"/>
    <property type="project" value="InterPro"/>
</dbReference>
<gene>
    <name evidence="3" type="ORF">DC041_0000010</name>
</gene>
<dbReference type="PANTHER" id="PTHR11731:SF193">
    <property type="entry name" value="DIPEPTIDYL PEPTIDASE 9"/>
    <property type="match status" value="1"/>
</dbReference>
<dbReference type="STRING" id="6184.A0A430Q128"/>
<feature type="domain" description="Dipeptidylpeptidase IV N-terminal" evidence="2">
    <location>
        <begin position="21"/>
        <end position="228"/>
    </location>
</feature>
<evidence type="ECO:0000259" key="2">
    <source>
        <dbReference type="Pfam" id="PF00930"/>
    </source>
</evidence>
<dbReference type="Gene3D" id="3.40.50.1820">
    <property type="entry name" value="alpha/beta hydrolase"/>
    <property type="match status" value="1"/>
</dbReference>
<evidence type="ECO:0000313" key="4">
    <source>
        <dbReference type="Proteomes" id="UP000290809"/>
    </source>
</evidence>
<dbReference type="GO" id="GO:0008236">
    <property type="term" value="F:serine-type peptidase activity"/>
    <property type="evidence" value="ECO:0007669"/>
    <property type="project" value="InterPro"/>
</dbReference>
<keyword evidence="4" id="KW-1185">Reference proteome</keyword>
<accession>A0A430Q128</accession>
<dbReference type="SUPFAM" id="SSF53474">
    <property type="entry name" value="alpha/beta-Hydrolases"/>
    <property type="match status" value="1"/>
</dbReference>
<organism evidence="3 4">
    <name type="scientific">Schistosoma bovis</name>
    <name type="common">Blood fluke</name>
    <dbReference type="NCBI Taxonomy" id="6184"/>
    <lineage>
        <taxon>Eukaryota</taxon>
        <taxon>Metazoa</taxon>
        <taxon>Spiralia</taxon>
        <taxon>Lophotrochozoa</taxon>
        <taxon>Platyhelminthes</taxon>
        <taxon>Trematoda</taxon>
        <taxon>Digenea</taxon>
        <taxon>Strigeidida</taxon>
        <taxon>Schistosomatoidea</taxon>
        <taxon>Schistosomatidae</taxon>
        <taxon>Schistosoma</taxon>
    </lineage>
</organism>
<dbReference type="AlphaFoldDB" id="A0A430Q128"/>
<dbReference type="SUPFAM" id="SSF82171">
    <property type="entry name" value="DPP6 N-terminal domain-like"/>
    <property type="match status" value="1"/>
</dbReference>
<reference evidence="3 4" key="1">
    <citation type="journal article" date="2019" name="PLoS Pathog.">
        <title>Genome sequence of the bovine parasite Schistosoma bovis Tanzania.</title>
        <authorList>
            <person name="Oey H."/>
            <person name="Zakrzewski M."/>
            <person name="Gobert G."/>
            <person name="Gravermann K."/>
            <person name="Stoye J."/>
            <person name="Jones M."/>
            <person name="Mcmanus D."/>
            <person name="Krause L."/>
        </authorList>
    </citation>
    <scope>NUCLEOTIDE SEQUENCE [LARGE SCALE GENOMIC DNA]</scope>
    <source>
        <strain evidence="3 4">TAN1997</strain>
    </source>
</reference>
<dbReference type="Pfam" id="PF00326">
    <property type="entry name" value="Peptidase_S9"/>
    <property type="match status" value="1"/>
</dbReference>
<feature type="domain" description="Peptidase S9 prolyl oligopeptidase catalytic" evidence="1">
    <location>
        <begin position="481"/>
        <end position="619"/>
    </location>
</feature>
<dbReference type="Gene3D" id="2.140.10.30">
    <property type="entry name" value="Dipeptidylpeptidase IV, N-terminal domain"/>
    <property type="match status" value="1"/>
</dbReference>
<comment type="caution">
    <text evidence="3">The sequence shown here is derived from an EMBL/GenBank/DDBJ whole genome shotgun (WGS) entry which is preliminary data.</text>
</comment>